<evidence type="ECO:0000259" key="3">
    <source>
        <dbReference type="Pfam" id="PF13632"/>
    </source>
</evidence>
<dbReference type="KEGG" id="ccp:CHC_T00008222001"/>
<keyword evidence="2" id="KW-1133">Transmembrane helix</keyword>
<dbReference type="Gramene" id="CDF32612">
    <property type="protein sequence ID" value="CDF32612"/>
    <property type="gene ID" value="CHC_T00008222001"/>
</dbReference>
<feature type="transmembrane region" description="Helical" evidence="2">
    <location>
        <begin position="110"/>
        <end position="131"/>
    </location>
</feature>
<dbReference type="Proteomes" id="UP000012073">
    <property type="component" value="Unassembled WGS sequence"/>
</dbReference>
<sequence>MAATPPRAPTPSSDDRGATSSSSTSKDEAAAFVDVEKASALFTLPPLPAAPTPEHFRDIAFLGPITLHRLAVLFWIVGTGVLFFFLQEWIWPDFENRNTRGWPGLPYLGVIWLVSLPTSVATLFGSLWFRYNTRLDRVPRTAHPVAFRIVSRGTNRQCLLETVKRCQDEMRRTPLFPYLIEIVTDGNVFDAPPDPDVIQLKVPIDYTTPNGTLFKARALHYACEHSVVPAHTWLVHLDEETQPTSSGIKGIADMIAHCERVGDLTAIGQGSILYNRAFHTHPFLTLADMRRTGDDFGQFFLQHRLGVTLFGLHGAYIVCRQDAEAAIGFDLGPAGSITEDAWWVLLAMKHGYRTRWVDGYLEEQSTQSLMDLLKQRRRWYYGLSKVITQCPVPFRYRAIMFFTTSTWLIIPLLLPLQLALLVVMFVLQQGAPLWIRILTNFIVSIAMLVYLSGLVANMVEHRMRWWKMPFWTAAMLIVLPLCMGIEVVSVVMAFFAPCSEGGKGFHVVQKSAHMEEEEEEDEEAAMKDQAVEEQAVEVQSVEDKV</sequence>
<name>R7Q201_CHOCR</name>
<gene>
    <name evidence="4" type="ORF">CHC_T00008222001</name>
</gene>
<feature type="domain" description="Glycosyltransferase 2-like" evidence="3">
    <location>
        <begin position="233"/>
        <end position="470"/>
    </location>
</feature>
<dbReference type="STRING" id="2769.R7Q201"/>
<protein>
    <recommendedName>
        <fullName evidence="3">Glycosyltransferase 2-like domain-containing protein</fullName>
    </recommendedName>
</protein>
<dbReference type="AlphaFoldDB" id="R7Q201"/>
<dbReference type="PhylomeDB" id="R7Q201"/>
<dbReference type="InterPro" id="IPR001173">
    <property type="entry name" value="Glyco_trans_2-like"/>
</dbReference>
<dbReference type="GO" id="GO:0005737">
    <property type="term" value="C:cytoplasm"/>
    <property type="evidence" value="ECO:0007669"/>
    <property type="project" value="TreeGrafter"/>
</dbReference>
<evidence type="ECO:0000256" key="2">
    <source>
        <dbReference type="SAM" id="Phobius"/>
    </source>
</evidence>
<dbReference type="InterPro" id="IPR029044">
    <property type="entry name" value="Nucleotide-diphossugar_trans"/>
</dbReference>
<organism evidence="4 5">
    <name type="scientific">Chondrus crispus</name>
    <name type="common">Carrageen Irish moss</name>
    <name type="synonym">Polymorpha crispa</name>
    <dbReference type="NCBI Taxonomy" id="2769"/>
    <lineage>
        <taxon>Eukaryota</taxon>
        <taxon>Rhodophyta</taxon>
        <taxon>Florideophyceae</taxon>
        <taxon>Rhodymeniophycidae</taxon>
        <taxon>Gigartinales</taxon>
        <taxon>Gigartinaceae</taxon>
        <taxon>Chondrus</taxon>
    </lineage>
</organism>
<evidence type="ECO:0000313" key="5">
    <source>
        <dbReference type="Proteomes" id="UP000012073"/>
    </source>
</evidence>
<accession>R7Q201</accession>
<feature type="transmembrane region" description="Helical" evidence="2">
    <location>
        <begin position="70"/>
        <end position="90"/>
    </location>
</feature>
<feature type="transmembrane region" description="Helical" evidence="2">
    <location>
        <begin position="433"/>
        <end position="456"/>
    </location>
</feature>
<dbReference type="OMA" id="MNKCIDV"/>
<dbReference type="InterPro" id="IPR027389">
    <property type="entry name" value="B_mannosylTrfase_Bre-3/Egh"/>
</dbReference>
<dbReference type="PANTHER" id="PTHR16779:SF1">
    <property type="entry name" value="BETA-1,4-MANNOSYLTRANSFERASE EGH"/>
    <property type="match status" value="1"/>
</dbReference>
<feature type="transmembrane region" description="Helical" evidence="2">
    <location>
        <begin position="468"/>
        <end position="495"/>
    </location>
</feature>
<reference evidence="5" key="1">
    <citation type="journal article" date="2013" name="Proc. Natl. Acad. Sci. U.S.A.">
        <title>Genome structure and metabolic features in the red seaweed Chondrus crispus shed light on evolution of the Archaeplastida.</title>
        <authorList>
            <person name="Collen J."/>
            <person name="Porcel B."/>
            <person name="Carre W."/>
            <person name="Ball S.G."/>
            <person name="Chaparro C."/>
            <person name="Tonon T."/>
            <person name="Barbeyron T."/>
            <person name="Michel G."/>
            <person name="Noel B."/>
            <person name="Valentin K."/>
            <person name="Elias M."/>
            <person name="Artiguenave F."/>
            <person name="Arun A."/>
            <person name="Aury J.M."/>
            <person name="Barbosa-Neto J.F."/>
            <person name="Bothwell J.H."/>
            <person name="Bouget F.Y."/>
            <person name="Brillet L."/>
            <person name="Cabello-Hurtado F."/>
            <person name="Capella-Gutierrez S."/>
            <person name="Charrier B."/>
            <person name="Cladiere L."/>
            <person name="Cock J.M."/>
            <person name="Coelho S.M."/>
            <person name="Colleoni C."/>
            <person name="Czjzek M."/>
            <person name="Da Silva C."/>
            <person name="Delage L."/>
            <person name="Denoeud F."/>
            <person name="Deschamps P."/>
            <person name="Dittami S.M."/>
            <person name="Gabaldon T."/>
            <person name="Gachon C.M."/>
            <person name="Groisillier A."/>
            <person name="Herve C."/>
            <person name="Jabbari K."/>
            <person name="Katinka M."/>
            <person name="Kloareg B."/>
            <person name="Kowalczyk N."/>
            <person name="Labadie K."/>
            <person name="Leblanc C."/>
            <person name="Lopez P.J."/>
            <person name="McLachlan D.H."/>
            <person name="Meslet-Cladiere L."/>
            <person name="Moustafa A."/>
            <person name="Nehr Z."/>
            <person name="Nyvall Collen P."/>
            <person name="Panaud O."/>
            <person name="Partensky F."/>
            <person name="Poulain J."/>
            <person name="Rensing S.A."/>
            <person name="Rousvoal S."/>
            <person name="Samson G."/>
            <person name="Symeonidi A."/>
            <person name="Weissenbach J."/>
            <person name="Zambounis A."/>
            <person name="Wincker P."/>
            <person name="Boyen C."/>
        </authorList>
    </citation>
    <scope>NUCLEOTIDE SEQUENCE [LARGE SCALE GENOMIC DNA]</scope>
    <source>
        <strain evidence="5">cv. Stackhouse</strain>
    </source>
</reference>
<evidence type="ECO:0000256" key="1">
    <source>
        <dbReference type="SAM" id="MobiDB-lite"/>
    </source>
</evidence>
<dbReference type="GeneID" id="17320098"/>
<dbReference type="GO" id="GO:0019187">
    <property type="term" value="F:beta-1,4-mannosyltransferase activity"/>
    <property type="evidence" value="ECO:0007669"/>
    <property type="project" value="InterPro"/>
</dbReference>
<dbReference type="RefSeq" id="XP_005712383.1">
    <property type="nucleotide sequence ID" value="XM_005712326.1"/>
</dbReference>
<keyword evidence="2" id="KW-0472">Membrane</keyword>
<feature type="region of interest" description="Disordered" evidence="1">
    <location>
        <begin position="516"/>
        <end position="545"/>
    </location>
</feature>
<proteinExistence type="predicted"/>
<dbReference type="SUPFAM" id="SSF53448">
    <property type="entry name" value="Nucleotide-diphospho-sugar transferases"/>
    <property type="match status" value="1"/>
</dbReference>
<feature type="region of interest" description="Disordered" evidence="1">
    <location>
        <begin position="1"/>
        <end position="29"/>
    </location>
</feature>
<dbReference type="EMBL" id="HG001524">
    <property type="protein sequence ID" value="CDF32612.1"/>
    <property type="molecule type" value="Genomic_DNA"/>
</dbReference>
<dbReference type="PANTHER" id="PTHR16779">
    <property type="entry name" value="BETA-1,4-MANNOSYLTRANSFERASE EGH"/>
    <property type="match status" value="1"/>
</dbReference>
<dbReference type="Pfam" id="PF13632">
    <property type="entry name" value="Glyco_trans_2_3"/>
    <property type="match status" value="1"/>
</dbReference>
<evidence type="ECO:0000313" key="4">
    <source>
        <dbReference type="EMBL" id="CDF32612.1"/>
    </source>
</evidence>
<dbReference type="OrthoDB" id="3971593at2759"/>
<keyword evidence="5" id="KW-1185">Reference proteome</keyword>
<keyword evidence="2" id="KW-0812">Transmembrane</keyword>
<feature type="transmembrane region" description="Helical" evidence="2">
    <location>
        <begin position="405"/>
        <end position="427"/>
    </location>
</feature>